<feature type="domain" description="AAA+ ATPase" evidence="12">
    <location>
        <begin position="176"/>
        <end position="343"/>
    </location>
</feature>
<dbReference type="Pfam" id="PF01202">
    <property type="entry name" value="SKI"/>
    <property type="match status" value="2"/>
</dbReference>
<feature type="binding site" evidence="11">
    <location>
        <position position="255"/>
    </location>
    <ligand>
        <name>substrate</name>
    </ligand>
</feature>
<dbReference type="Gene3D" id="3.40.50.300">
    <property type="entry name" value="P-loop containing nucleotide triphosphate hydrolases"/>
    <property type="match status" value="2"/>
</dbReference>
<evidence type="ECO:0000256" key="3">
    <source>
        <dbReference type="ARBA" id="ARBA00012154"/>
    </source>
</evidence>
<organism evidence="13 14">
    <name type="scientific">Arsenicicoccus piscis</name>
    <dbReference type="NCBI Taxonomy" id="673954"/>
    <lineage>
        <taxon>Bacteria</taxon>
        <taxon>Bacillati</taxon>
        <taxon>Actinomycetota</taxon>
        <taxon>Actinomycetes</taxon>
        <taxon>Micrococcales</taxon>
        <taxon>Intrasporangiaceae</taxon>
        <taxon>Arsenicicoccus</taxon>
    </lineage>
</organism>
<evidence type="ECO:0000259" key="12">
    <source>
        <dbReference type="SMART" id="SM00382"/>
    </source>
</evidence>
<evidence type="ECO:0000256" key="4">
    <source>
        <dbReference type="ARBA" id="ARBA00022605"/>
    </source>
</evidence>
<evidence type="ECO:0000313" key="13">
    <source>
        <dbReference type="EMBL" id="GMA19065.1"/>
    </source>
</evidence>
<dbReference type="InterPro" id="IPR031322">
    <property type="entry name" value="Shikimate/glucono_kinase"/>
</dbReference>
<dbReference type="PANTHER" id="PTHR21087:SF16">
    <property type="entry name" value="SHIKIMATE KINASE 1, CHLOROPLASTIC"/>
    <property type="match status" value="1"/>
</dbReference>
<keyword evidence="9 11" id="KW-0057">Aromatic amino acid biosynthesis</keyword>
<dbReference type="CDD" id="cd00464">
    <property type="entry name" value="SK"/>
    <property type="match status" value="2"/>
</dbReference>
<reference evidence="14" key="1">
    <citation type="journal article" date="2019" name="Int. J. Syst. Evol. Microbiol.">
        <title>The Global Catalogue of Microorganisms (GCM) 10K type strain sequencing project: providing services to taxonomists for standard genome sequencing and annotation.</title>
        <authorList>
            <consortium name="The Broad Institute Genomics Platform"/>
            <consortium name="The Broad Institute Genome Sequencing Center for Infectious Disease"/>
            <person name="Wu L."/>
            <person name="Ma J."/>
        </authorList>
    </citation>
    <scope>NUCLEOTIDE SEQUENCE [LARGE SCALE GENOMIC DNA]</scope>
    <source>
        <strain evidence="14">NBRC 105830</strain>
    </source>
</reference>
<protein>
    <recommendedName>
        <fullName evidence="3 11">Shikimate kinase</fullName>
        <shortName evidence="11">SK</shortName>
        <ecNumber evidence="3 11">2.7.1.71</ecNumber>
    </recommendedName>
</protein>
<dbReference type="PROSITE" id="PS01128">
    <property type="entry name" value="SHIKIMATE_KINASE"/>
    <property type="match status" value="1"/>
</dbReference>
<dbReference type="InterPro" id="IPR027417">
    <property type="entry name" value="P-loop_NTPase"/>
</dbReference>
<evidence type="ECO:0000256" key="7">
    <source>
        <dbReference type="ARBA" id="ARBA00022777"/>
    </source>
</evidence>
<dbReference type="PRINTS" id="PR01100">
    <property type="entry name" value="SHIKIMTKNASE"/>
</dbReference>
<dbReference type="SMART" id="SM00382">
    <property type="entry name" value="AAA"/>
    <property type="match status" value="1"/>
</dbReference>
<sequence>MIVLIGFMGAGKTTIGRRLAAHLGAEFVDSDHVIEERIGCTVQTFFAREGEPAFRALEEQTIVELLDGPPCILALGGGAIGSTAVRDRLADHEVVYLHAPLAEVLTRVGGDVYRPMLHRPDLQGLYDGRLEVYESLASITAQTGGRDPGQVTEEVLAALGSLDRSGAGEGAQRAGSGPRLVLVGPAGSGKTTVAQLVAERLGLAVREVDRDIEALAGASVSDVFIESGEARFRELERTASLAALRECDGIVELGGGAVLDPQVRAALAHERVVFLDVGIADAAKRIGFDANPAMVVLVPRRSWIRHMQQRRPIYTEVATWVVDTSARSAADVADQVVALVDGESA</sequence>
<feature type="binding site" evidence="11">
    <location>
        <begin position="9"/>
        <end position="14"/>
    </location>
    <ligand>
        <name>ATP</name>
        <dbReference type="ChEBI" id="CHEBI:30616"/>
    </ligand>
</feature>
<evidence type="ECO:0000256" key="5">
    <source>
        <dbReference type="ARBA" id="ARBA00022679"/>
    </source>
</evidence>
<feature type="binding site" evidence="11">
    <location>
        <position position="129"/>
    </location>
    <ligand>
        <name>substrate</name>
    </ligand>
</feature>
<dbReference type="Proteomes" id="UP001157109">
    <property type="component" value="Unassembled WGS sequence"/>
</dbReference>
<gene>
    <name evidence="11" type="primary">aroK</name>
    <name evidence="13" type="ORF">GCM10025862_10860</name>
</gene>
<feature type="binding site" evidence="11">
    <location>
        <position position="13"/>
    </location>
    <ligand>
        <name>Mg(2+)</name>
        <dbReference type="ChEBI" id="CHEBI:18420"/>
    </ligand>
</feature>
<comment type="caution">
    <text evidence="11">Lacks conserved residue(s) required for the propagation of feature annotation.</text>
</comment>
<dbReference type="HAMAP" id="MF_00109">
    <property type="entry name" value="Shikimate_kinase"/>
    <property type="match status" value="2"/>
</dbReference>
<feature type="binding site" evidence="11">
    <location>
        <position position="146"/>
    </location>
    <ligand>
        <name>ATP</name>
        <dbReference type="ChEBI" id="CHEBI:30616"/>
    </ligand>
</feature>
<feature type="binding site" evidence="11">
    <location>
        <position position="31"/>
    </location>
    <ligand>
        <name>substrate</name>
    </ligand>
</feature>
<feature type="binding site" evidence="11">
    <location>
        <position position="209"/>
    </location>
    <ligand>
        <name>substrate</name>
    </ligand>
</feature>
<comment type="similarity">
    <text evidence="2 11">Belongs to the shikimate kinase family.</text>
</comment>
<feature type="binding site" evidence="11">
    <location>
        <position position="55"/>
    </location>
    <ligand>
        <name>substrate</name>
    </ligand>
</feature>
<accession>A0ABQ6HN81</accession>
<comment type="function">
    <text evidence="11">Catalyzes the specific phosphorylation of the 3-hydroxyl group of shikimic acid using ATP as a cosubstrate.</text>
</comment>
<keyword evidence="11" id="KW-0460">Magnesium</keyword>
<dbReference type="SUPFAM" id="SSF52540">
    <property type="entry name" value="P-loop containing nucleoside triphosphate hydrolases"/>
    <property type="match status" value="2"/>
</dbReference>
<keyword evidence="11" id="KW-0479">Metal-binding</keyword>
<feature type="binding site" evidence="11">
    <location>
        <begin position="187"/>
        <end position="192"/>
    </location>
    <ligand>
        <name>ATP</name>
        <dbReference type="ChEBI" id="CHEBI:30616"/>
    </ligand>
</feature>
<keyword evidence="5 11" id="KW-0808">Transferase</keyword>
<dbReference type="InterPro" id="IPR000623">
    <property type="entry name" value="Shikimate_kinase/TSH1"/>
</dbReference>
<dbReference type="EMBL" id="BSUJ01000001">
    <property type="protein sequence ID" value="GMA19065.1"/>
    <property type="molecule type" value="Genomic_DNA"/>
</dbReference>
<evidence type="ECO:0000256" key="1">
    <source>
        <dbReference type="ARBA" id="ARBA00004842"/>
    </source>
</evidence>
<keyword evidence="4 11" id="KW-0028">Amino-acid biosynthesis</keyword>
<name>A0ABQ6HN81_9MICO</name>
<proteinExistence type="inferred from homology"/>
<dbReference type="InterPro" id="IPR003593">
    <property type="entry name" value="AAA+_ATPase"/>
</dbReference>
<dbReference type="EC" id="2.7.1.71" evidence="3 11"/>
<feature type="binding site" evidence="11">
    <location>
        <position position="310"/>
    </location>
    <ligand>
        <name>substrate</name>
    </ligand>
</feature>
<keyword evidence="8 11" id="KW-0067">ATP-binding</keyword>
<feature type="binding site" evidence="11">
    <location>
        <position position="77"/>
    </location>
    <ligand>
        <name>substrate</name>
    </ligand>
</feature>
<feature type="binding site" evidence="11">
    <location>
        <position position="114"/>
    </location>
    <ligand>
        <name>ATP</name>
        <dbReference type="ChEBI" id="CHEBI:30616"/>
    </ligand>
</feature>
<comment type="subunit">
    <text evidence="11">Monomer.</text>
</comment>
<keyword evidence="7 11" id="KW-0418">Kinase</keyword>
<keyword evidence="14" id="KW-1185">Reference proteome</keyword>
<dbReference type="PANTHER" id="PTHR21087">
    <property type="entry name" value="SHIKIMATE KINASE"/>
    <property type="match status" value="1"/>
</dbReference>
<evidence type="ECO:0000256" key="9">
    <source>
        <dbReference type="ARBA" id="ARBA00023141"/>
    </source>
</evidence>
<comment type="pathway">
    <text evidence="1 11">Metabolic intermediate biosynthesis; chorismate biosynthesis; chorismate from D-erythrose 4-phosphate and phosphoenolpyruvate: step 5/7.</text>
</comment>
<feature type="binding site" evidence="11">
    <location>
        <position position="327"/>
    </location>
    <ligand>
        <name>ATP</name>
        <dbReference type="ChEBI" id="CHEBI:30616"/>
    </ligand>
</feature>
<comment type="catalytic activity">
    <reaction evidence="10 11">
        <text>shikimate + ATP = 3-phosphoshikimate + ADP + H(+)</text>
        <dbReference type="Rhea" id="RHEA:13121"/>
        <dbReference type="ChEBI" id="CHEBI:15378"/>
        <dbReference type="ChEBI" id="CHEBI:30616"/>
        <dbReference type="ChEBI" id="CHEBI:36208"/>
        <dbReference type="ChEBI" id="CHEBI:145989"/>
        <dbReference type="ChEBI" id="CHEBI:456216"/>
        <dbReference type="EC" id="2.7.1.71"/>
    </reaction>
</comment>
<comment type="subcellular location">
    <subcellularLocation>
        <location evidence="11">Cytoplasm</location>
    </subcellularLocation>
</comment>
<keyword evidence="11" id="KW-0963">Cytoplasm</keyword>
<evidence type="ECO:0000256" key="10">
    <source>
        <dbReference type="ARBA" id="ARBA00048567"/>
    </source>
</evidence>
<evidence type="ECO:0000256" key="6">
    <source>
        <dbReference type="ARBA" id="ARBA00022741"/>
    </source>
</evidence>
<evidence type="ECO:0000313" key="14">
    <source>
        <dbReference type="Proteomes" id="UP001157109"/>
    </source>
</evidence>
<evidence type="ECO:0000256" key="2">
    <source>
        <dbReference type="ARBA" id="ARBA00006997"/>
    </source>
</evidence>
<keyword evidence="6 11" id="KW-0547">Nucleotide-binding</keyword>
<comment type="cofactor">
    <cofactor evidence="11">
        <name>Mg(2+)</name>
        <dbReference type="ChEBI" id="CHEBI:18420"/>
    </cofactor>
    <text evidence="11">Binds 1 Mg(2+) ion per subunit.</text>
</comment>
<dbReference type="InterPro" id="IPR023000">
    <property type="entry name" value="Shikimate_kinase_CS"/>
</dbReference>
<comment type="caution">
    <text evidence="13">The sequence shown here is derived from an EMBL/GenBank/DDBJ whole genome shotgun (WGS) entry which is preliminary data.</text>
</comment>
<feature type="binding site" evidence="11">
    <location>
        <position position="191"/>
    </location>
    <ligand>
        <name>Mg(2+)</name>
        <dbReference type="ChEBI" id="CHEBI:18420"/>
    </ligand>
</feature>
<evidence type="ECO:0000256" key="8">
    <source>
        <dbReference type="ARBA" id="ARBA00022840"/>
    </source>
</evidence>
<evidence type="ECO:0000256" key="11">
    <source>
        <dbReference type="HAMAP-Rule" id="MF_00109"/>
    </source>
</evidence>
<feature type="binding site" evidence="11">
    <location>
        <position position="233"/>
    </location>
    <ligand>
        <name>substrate</name>
    </ligand>
</feature>
<dbReference type="RefSeq" id="WP_284284007.1">
    <property type="nucleotide sequence ID" value="NZ_BSUJ01000001.1"/>
</dbReference>